<organism evidence="2">
    <name type="scientific">freshwater metagenome</name>
    <dbReference type="NCBI Taxonomy" id="449393"/>
    <lineage>
        <taxon>unclassified sequences</taxon>
        <taxon>metagenomes</taxon>
        <taxon>ecological metagenomes</taxon>
    </lineage>
</organism>
<name>A0A6J7VV13_9ZZZZ</name>
<dbReference type="AlphaFoldDB" id="A0A6J7VV13"/>
<gene>
    <name evidence="1" type="ORF">UFOPK4125_00134</name>
    <name evidence="2" type="ORF">UFOPK4420_00529</name>
</gene>
<dbReference type="EMBL" id="CAFBPR010000013">
    <property type="protein sequence ID" value="CAB5015258.1"/>
    <property type="molecule type" value="Genomic_DNA"/>
</dbReference>
<evidence type="ECO:0000313" key="2">
    <source>
        <dbReference type="EMBL" id="CAB5111697.1"/>
    </source>
</evidence>
<sequence>MPNIRGTDNQAARAKWAADNKMALTVDQSDLDAITQNTAKLAIKSVRDELASNCAKLPEVTGARDVARIFKELLSTPAKSRREINGVFFRLKLKNFFGRGLRGMVYSFLKLLAYGYRSLKPYKKQSKSFLNEINIVEIDQRDELHKLIKNQNPFEHLIVGASTTYKNRRIEIAKKAYLK</sequence>
<accession>A0A6J7VV13</accession>
<evidence type="ECO:0000313" key="1">
    <source>
        <dbReference type="EMBL" id="CAB5015258.1"/>
    </source>
</evidence>
<proteinExistence type="predicted"/>
<protein>
    <submittedName>
        <fullName evidence="2">Unannotated protein</fullName>
    </submittedName>
</protein>
<reference evidence="2" key="1">
    <citation type="submission" date="2020-05" db="EMBL/GenBank/DDBJ databases">
        <authorList>
            <person name="Chiriac C."/>
            <person name="Salcher M."/>
            <person name="Ghai R."/>
            <person name="Kavagutti S V."/>
        </authorList>
    </citation>
    <scope>NUCLEOTIDE SEQUENCE</scope>
</reference>
<dbReference type="EMBL" id="CAFBRU010000046">
    <property type="protein sequence ID" value="CAB5111697.1"/>
    <property type="molecule type" value="Genomic_DNA"/>
</dbReference>